<accession>A0A0C9YZW1</accession>
<reference evidence="1 2" key="1">
    <citation type="submission" date="2014-04" db="EMBL/GenBank/DDBJ databases">
        <authorList>
            <consortium name="DOE Joint Genome Institute"/>
            <person name="Kuo A."/>
            <person name="Kohler A."/>
            <person name="Costa M.D."/>
            <person name="Nagy L.G."/>
            <person name="Floudas D."/>
            <person name="Copeland A."/>
            <person name="Barry K.W."/>
            <person name="Cichocki N."/>
            <person name="Veneault-Fourrey C."/>
            <person name="LaButti K."/>
            <person name="Lindquist E.A."/>
            <person name="Lipzen A."/>
            <person name="Lundell T."/>
            <person name="Morin E."/>
            <person name="Murat C."/>
            <person name="Sun H."/>
            <person name="Tunlid A."/>
            <person name="Henrissat B."/>
            <person name="Grigoriev I.V."/>
            <person name="Hibbett D.S."/>
            <person name="Martin F."/>
            <person name="Nordberg H.P."/>
            <person name="Cantor M.N."/>
            <person name="Hua S.X."/>
        </authorList>
    </citation>
    <scope>NUCLEOTIDE SEQUENCE [LARGE SCALE GENOMIC DNA]</scope>
    <source>
        <strain evidence="1 2">441</strain>
    </source>
</reference>
<proteinExistence type="predicted"/>
<evidence type="ECO:0000313" key="1">
    <source>
        <dbReference type="EMBL" id="KIK30760.1"/>
    </source>
</evidence>
<sequence>MLSILSFTVFMQLGRSRIEYIGREIDTLHGYHPEALLRDVVELGFLCNLSAKARNLGRYWPVTTQDEGVSK</sequence>
<feature type="non-terminal residue" evidence="1">
    <location>
        <position position="71"/>
    </location>
</feature>
<evidence type="ECO:0000313" key="2">
    <source>
        <dbReference type="Proteomes" id="UP000054018"/>
    </source>
</evidence>
<dbReference type="AlphaFoldDB" id="A0A0C9YZW1"/>
<dbReference type="Proteomes" id="UP000054018">
    <property type="component" value="Unassembled WGS sequence"/>
</dbReference>
<organism evidence="1 2">
    <name type="scientific">Pisolithus microcarpus 441</name>
    <dbReference type="NCBI Taxonomy" id="765257"/>
    <lineage>
        <taxon>Eukaryota</taxon>
        <taxon>Fungi</taxon>
        <taxon>Dikarya</taxon>
        <taxon>Basidiomycota</taxon>
        <taxon>Agaricomycotina</taxon>
        <taxon>Agaricomycetes</taxon>
        <taxon>Agaricomycetidae</taxon>
        <taxon>Boletales</taxon>
        <taxon>Sclerodermatineae</taxon>
        <taxon>Pisolithaceae</taxon>
        <taxon>Pisolithus</taxon>
    </lineage>
</organism>
<dbReference type="HOGENOM" id="CLU_2747055_0_0_1"/>
<protein>
    <submittedName>
        <fullName evidence="1">Uncharacterized protein</fullName>
    </submittedName>
</protein>
<gene>
    <name evidence="1" type="ORF">PISMIDRAFT_670895</name>
</gene>
<name>A0A0C9YZW1_9AGAM</name>
<reference evidence="2" key="2">
    <citation type="submission" date="2015-01" db="EMBL/GenBank/DDBJ databases">
        <title>Evolutionary Origins and Diversification of the Mycorrhizal Mutualists.</title>
        <authorList>
            <consortium name="DOE Joint Genome Institute"/>
            <consortium name="Mycorrhizal Genomics Consortium"/>
            <person name="Kohler A."/>
            <person name="Kuo A."/>
            <person name="Nagy L.G."/>
            <person name="Floudas D."/>
            <person name="Copeland A."/>
            <person name="Barry K.W."/>
            <person name="Cichocki N."/>
            <person name="Veneault-Fourrey C."/>
            <person name="LaButti K."/>
            <person name="Lindquist E.A."/>
            <person name="Lipzen A."/>
            <person name="Lundell T."/>
            <person name="Morin E."/>
            <person name="Murat C."/>
            <person name="Riley R."/>
            <person name="Ohm R."/>
            <person name="Sun H."/>
            <person name="Tunlid A."/>
            <person name="Henrissat B."/>
            <person name="Grigoriev I.V."/>
            <person name="Hibbett D.S."/>
            <person name="Martin F."/>
        </authorList>
    </citation>
    <scope>NUCLEOTIDE SEQUENCE [LARGE SCALE GENOMIC DNA]</scope>
    <source>
        <strain evidence="2">441</strain>
    </source>
</reference>
<dbReference type="EMBL" id="KN833686">
    <property type="protein sequence ID" value="KIK30760.1"/>
    <property type="molecule type" value="Genomic_DNA"/>
</dbReference>
<keyword evidence="2" id="KW-1185">Reference proteome</keyword>